<dbReference type="OrthoDB" id="3914591at2759"/>
<dbReference type="RefSeq" id="XP_033659783.1">
    <property type="nucleotide sequence ID" value="XM_033814685.1"/>
</dbReference>
<dbReference type="AlphaFoldDB" id="A0A6A6BVP5"/>
<evidence type="ECO:0000256" key="1">
    <source>
        <dbReference type="SAM" id="MobiDB-lite"/>
    </source>
</evidence>
<proteinExistence type="predicted"/>
<name>A0A6A6BVP5_ZASCE</name>
<feature type="region of interest" description="Disordered" evidence="1">
    <location>
        <begin position="192"/>
        <end position="212"/>
    </location>
</feature>
<dbReference type="Proteomes" id="UP000799537">
    <property type="component" value="Unassembled WGS sequence"/>
</dbReference>
<protein>
    <recommendedName>
        <fullName evidence="4">Fungal N-terminal domain-containing protein</fullName>
    </recommendedName>
</protein>
<evidence type="ECO:0000313" key="2">
    <source>
        <dbReference type="EMBL" id="KAF2158894.1"/>
    </source>
</evidence>
<sequence>MAEVVGLVVGLASFGVQLIESTKKLKTLCEDIKNAPTELQDTIEEIEVMNEIISEMASLEDQPYAGAGALARSIGLCQKALDRLTAVTNDLQNRLGSSNKIRARFSVILKKDSMDRLIRRLEQCKGLLQLAHQVYMGAQNMSRFDLQRQTLEELRSGQMTLVSHCKTAAVRQASTVDDVQTGQVELIEDAISTPQGRRSSRPHEATGPQHSVRSFRIRTPRWTFSRVLEMTVAQTPAGWTASLQFYRIGVPWDDPFFYACVQDDLIAVKELLQARKATPYDQYESEFTAIDHAMICGAFDVSRYLHQHASLPTPQEVGVDPSNEIFQKPPLNSFTVPVESIPASERLDLMMAIIVFPHSDNKHWLISCNMLKDIIRGSHLDPALLDANVNDGKSLMHIFASLLAISSPSYVSEADKQAVLSRMEPMVAECISRGADLTAQGKWNSGYWFNLGLDGLTPLAVLVHRFYGGSGRKKYFKMDQILRDWAQVLAHSGVDLMVYGASETALNLRYINLYYNPQTILGFAYGPEPKDWHFLFSAEHDHWVGQFWRMVEEPERQIPGAWIEQDSDKEDWREAKRMEKITARKLRKMMKKTKKHRTPTF</sequence>
<keyword evidence="3" id="KW-1185">Reference proteome</keyword>
<reference evidence="2" key="1">
    <citation type="journal article" date="2020" name="Stud. Mycol.">
        <title>101 Dothideomycetes genomes: a test case for predicting lifestyles and emergence of pathogens.</title>
        <authorList>
            <person name="Haridas S."/>
            <person name="Albert R."/>
            <person name="Binder M."/>
            <person name="Bloem J."/>
            <person name="Labutti K."/>
            <person name="Salamov A."/>
            <person name="Andreopoulos B."/>
            <person name="Baker S."/>
            <person name="Barry K."/>
            <person name="Bills G."/>
            <person name="Bluhm B."/>
            <person name="Cannon C."/>
            <person name="Castanera R."/>
            <person name="Culley D."/>
            <person name="Daum C."/>
            <person name="Ezra D."/>
            <person name="Gonzalez J."/>
            <person name="Henrissat B."/>
            <person name="Kuo A."/>
            <person name="Liang C."/>
            <person name="Lipzen A."/>
            <person name="Lutzoni F."/>
            <person name="Magnuson J."/>
            <person name="Mondo S."/>
            <person name="Nolan M."/>
            <person name="Ohm R."/>
            <person name="Pangilinan J."/>
            <person name="Park H.-J."/>
            <person name="Ramirez L."/>
            <person name="Alfaro M."/>
            <person name="Sun H."/>
            <person name="Tritt A."/>
            <person name="Yoshinaga Y."/>
            <person name="Zwiers L.-H."/>
            <person name="Turgeon B."/>
            <person name="Goodwin S."/>
            <person name="Spatafora J."/>
            <person name="Crous P."/>
            <person name="Grigoriev I."/>
        </authorList>
    </citation>
    <scope>NUCLEOTIDE SEQUENCE</scope>
    <source>
        <strain evidence="2">ATCC 36951</strain>
    </source>
</reference>
<evidence type="ECO:0000313" key="3">
    <source>
        <dbReference type="Proteomes" id="UP000799537"/>
    </source>
</evidence>
<accession>A0A6A6BVP5</accession>
<dbReference type="InterPro" id="IPR036770">
    <property type="entry name" value="Ankyrin_rpt-contain_sf"/>
</dbReference>
<evidence type="ECO:0008006" key="4">
    <source>
        <dbReference type="Google" id="ProtNLM"/>
    </source>
</evidence>
<gene>
    <name evidence="2" type="ORF">M409DRAFT_61242</name>
</gene>
<dbReference type="EMBL" id="ML993646">
    <property type="protein sequence ID" value="KAF2158894.1"/>
    <property type="molecule type" value="Genomic_DNA"/>
</dbReference>
<dbReference type="Gene3D" id="1.25.40.20">
    <property type="entry name" value="Ankyrin repeat-containing domain"/>
    <property type="match status" value="1"/>
</dbReference>
<dbReference type="SUPFAM" id="SSF48403">
    <property type="entry name" value="Ankyrin repeat"/>
    <property type="match status" value="1"/>
</dbReference>
<dbReference type="GeneID" id="54567957"/>
<organism evidence="2 3">
    <name type="scientific">Zasmidium cellare ATCC 36951</name>
    <dbReference type="NCBI Taxonomy" id="1080233"/>
    <lineage>
        <taxon>Eukaryota</taxon>
        <taxon>Fungi</taxon>
        <taxon>Dikarya</taxon>
        <taxon>Ascomycota</taxon>
        <taxon>Pezizomycotina</taxon>
        <taxon>Dothideomycetes</taxon>
        <taxon>Dothideomycetidae</taxon>
        <taxon>Mycosphaerellales</taxon>
        <taxon>Mycosphaerellaceae</taxon>
        <taxon>Zasmidium</taxon>
    </lineage>
</organism>